<keyword evidence="4" id="KW-1185">Reference proteome</keyword>
<feature type="signal peptide" evidence="2">
    <location>
        <begin position="1"/>
        <end position="41"/>
    </location>
</feature>
<organism evidence="3 4">
    <name type="scientific">Pararobbsia alpina</name>
    <dbReference type="NCBI Taxonomy" id="621374"/>
    <lineage>
        <taxon>Bacteria</taxon>
        <taxon>Pseudomonadati</taxon>
        <taxon>Pseudomonadota</taxon>
        <taxon>Betaproteobacteria</taxon>
        <taxon>Burkholderiales</taxon>
        <taxon>Burkholderiaceae</taxon>
        <taxon>Pararobbsia</taxon>
    </lineage>
</organism>
<dbReference type="PANTHER" id="PTHR37944:SF1">
    <property type="entry name" value="PORIN B"/>
    <property type="match status" value="1"/>
</dbReference>
<name>A0A6S7C3Y1_9BURK</name>
<dbReference type="InterPro" id="IPR007049">
    <property type="entry name" value="Carb-sel_porin_OprB"/>
</dbReference>
<dbReference type="Proteomes" id="UP000494115">
    <property type="component" value="Unassembled WGS sequence"/>
</dbReference>
<dbReference type="Gene3D" id="2.40.160.180">
    <property type="entry name" value="Carbohydrate-selective porin OprB"/>
    <property type="match status" value="1"/>
</dbReference>
<dbReference type="PANTHER" id="PTHR37944">
    <property type="entry name" value="PORIN B"/>
    <property type="match status" value="1"/>
</dbReference>
<comment type="similarity">
    <text evidence="1 2">Belongs to the OprB family.</text>
</comment>
<gene>
    <name evidence="3" type="primary">oprB_1</name>
    <name evidence="3" type="ORF">LMG28138_04918</name>
</gene>
<evidence type="ECO:0000256" key="1">
    <source>
        <dbReference type="ARBA" id="ARBA00008769"/>
    </source>
</evidence>
<dbReference type="AlphaFoldDB" id="A0A6S7C3Y1"/>
<accession>A0A6S7C3Y1</accession>
<evidence type="ECO:0000256" key="2">
    <source>
        <dbReference type="RuleBase" id="RU363072"/>
    </source>
</evidence>
<dbReference type="GO" id="GO:0015288">
    <property type="term" value="F:porin activity"/>
    <property type="evidence" value="ECO:0007669"/>
    <property type="project" value="InterPro"/>
</dbReference>
<dbReference type="GO" id="GO:0016020">
    <property type="term" value="C:membrane"/>
    <property type="evidence" value="ECO:0007669"/>
    <property type="project" value="InterPro"/>
</dbReference>
<evidence type="ECO:0000313" key="4">
    <source>
        <dbReference type="Proteomes" id="UP000494115"/>
    </source>
</evidence>
<dbReference type="EMBL" id="CADIKM010000040">
    <property type="protein sequence ID" value="CAB3800853.1"/>
    <property type="molecule type" value="Genomic_DNA"/>
</dbReference>
<dbReference type="InterPro" id="IPR038673">
    <property type="entry name" value="OprB_sf"/>
</dbReference>
<sequence>MFKFGRGPCETRTVRRGSLHNRSVIATVCLAALASSAPAFAEGPTPDALDTPQSDLRITAEPTGQWTGVWTRETLLGDMGGLRSALGGLGITVGINETNEILGNLTGGTSKGYTYDGLTTMVVQLDTKQAFGWEGGTFNVSGLQIHGRNFSEAYLSSLNTASGIEADAGTRLWELWYQQSFFEKKADIKIGQQSIDQEFMTSIYSATFINTMFGWPGVPSYDMPSGGPAYPLSGLGVRLRTQLTPALTALFGVFAGDPSGNREDTHGTNFSLSGGTMFIGELQYSINQPAEGEMDMGTSSAGLPGTYKIGAWYNNGSFADQRYDTNGVPLADPASNGIGAPHHGNYSFYAVADQMVWQPDPGEARALGVFARVMYAPTDQNLVRASANLGVTLKAPFKGRDNDTAGLALAYIKVSDQVHGFDQDFASFNPGTFAPLRSSETVLEATYQYQLTPWWVLQADAQYTWNPGGGIVNPNDPTQKIKNEFVLGLRTTINF</sequence>
<dbReference type="RefSeq" id="WP_175107535.1">
    <property type="nucleotide sequence ID" value="NZ_CADIKM010000040.1"/>
</dbReference>
<dbReference type="Pfam" id="PF04966">
    <property type="entry name" value="OprB"/>
    <property type="match status" value="1"/>
</dbReference>
<dbReference type="InterPro" id="IPR052932">
    <property type="entry name" value="OprB_Porin"/>
</dbReference>
<protein>
    <submittedName>
        <fullName evidence="3">Porin B</fullName>
    </submittedName>
</protein>
<keyword evidence="2" id="KW-0732">Signal</keyword>
<evidence type="ECO:0000313" key="3">
    <source>
        <dbReference type="EMBL" id="CAB3800853.1"/>
    </source>
</evidence>
<dbReference type="GO" id="GO:0008643">
    <property type="term" value="P:carbohydrate transport"/>
    <property type="evidence" value="ECO:0007669"/>
    <property type="project" value="InterPro"/>
</dbReference>
<proteinExistence type="inferred from homology"/>
<feature type="chain" id="PRO_5029036831" evidence="2">
    <location>
        <begin position="42"/>
        <end position="495"/>
    </location>
</feature>
<reference evidence="3 4" key="1">
    <citation type="submission" date="2020-04" db="EMBL/GenBank/DDBJ databases">
        <authorList>
            <person name="De Canck E."/>
        </authorList>
    </citation>
    <scope>NUCLEOTIDE SEQUENCE [LARGE SCALE GENOMIC DNA]</scope>
    <source>
        <strain evidence="3 4">LMG 28138</strain>
    </source>
</reference>